<organism evidence="2 3">
    <name type="scientific">Chimaeribacter californicus</name>
    <dbReference type="NCBI Taxonomy" id="2060067"/>
    <lineage>
        <taxon>Bacteria</taxon>
        <taxon>Pseudomonadati</taxon>
        <taxon>Pseudomonadota</taxon>
        <taxon>Gammaproteobacteria</taxon>
        <taxon>Enterobacterales</taxon>
        <taxon>Yersiniaceae</taxon>
        <taxon>Chimaeribacter</taxon>
    </lineage>
</organism>
<comment type="caution">
    <text evidence="2">The sequence shown here is derived from an EMBL/GenBank/DDBJ whole genome shotgun (WGS) entry which is preliminary data.</text>
</comment>
<protein>
    <submittedName>
        <fullName evidence="2">Uncharacterized protein</fullName>
    </submittedName>
</protein>
<sequence>MGWKGTVRSLKAASRRAERESQKRKRELQRKEKEYAKMMEREQAEYEVDVWNNHIEVLQSVHKGCGKKINWDVMASMEAPEQPALCTQKSSLATQRLENYKPGFFTRLFKQEEKARNKLAIEIEKAADEERRQFAKEYVEWQQEYNSWENITDIASRILANEAKAKIDAIQQIDPFSDIDELGARINVEINDVTNRVQATLYVRGEHVIPKDVKSLLKSGKLSVKKMPVGKRNEILQDYICSCVLRVARELLNILPDDRIIVTAIDKLLNTATGHEEEQSILSVAINRQDLDKLNMHTIDPSDAMRNFVHEMNFKKTTGFAAVSKIN</sequence>
<evidence type="ECO:0000313" key="3">
    <source>
        <dbReference type="Proteomes" id="UP000234240"/>
    </source>
</evidence>
<reference evidence="2 3" key="1">
    <citation type="submission" date="2017-12" db="EMBL/GenBank/DDBJ databases">
        <title>Characterization of six clinical isolates of Enterochimera gen. nov., a novel genus of the Yersiniaciae family and the three species Enterochimera arupensis sp. nov., Enterochimera coloradensis sp. nov, and Enterochimera californica sp. nov.</title>
        <authorList>
            <person name="Rossi A."/>
            <person name="Fisher M."/>
        </authorList>
    </citation>
    <scope>NUCLEOTIDE SEQUENCE [LARGE SCALE GENOMIC DNA]</scope>
    <source>
        <strain evidence="3">2015-Iso6</strain>
    </source>
</reference>
<feature type="region of interest" description="Disordered" evidence="1">
    <location>
        <begin position="1"/>
        <end position="30"/>
    </location>
</feature>
<gene>
    <name evidence="2" type="ORF">CYR55_14265</name>
</gene>
<dbReference type="AlphaFoldDB" id="A0A2N5E2Z8"/>
<proteinExistence type="predicted"/>
<dbReference type="RefSeq" id="WP_101816886.1">
    <property type="nucleotide sequence ID" value="NZ_PJZF01000012.1"/>
</dbReference>
<evidence type="ECO:0000256" key="1">
    <source>
        <dbReference type="SAM" id="MobiDB-lite"/>
    </source>
</evidence>
<dbReference type="OrthoDB" id="983149at2"/>
<dbReference type="Proteomes" id="UP000234240">
    <property type="component" value="Unassembled WGS sequence"/>
</dbReference>
<evidence type="ECO:0000313" key="2">
    <source>
        <dbReference type="EMBL" id="PLR35061.1"/>
    </source>
</evidence>
<accession>A0A2N5E2Z8</accession>
<keyword evidence="3" id="KW-1185">Reference proteome</keyword>
<name>A0A2N5E2Z8_9GAMM</name>
<dbReference type="EMBL" id="PJZF01000012">
    <property type="protein sequence ID" value="PLR35061.1"/>
    <property type="molecule type" value="Genomic_DNA"/>
</dbReference>